<evidence type="ECO:0000256" key="1">
    <source>
        <dbReference type="SAM" id="MobiDB-lite"/>
    </source>
</evidence>
<evidence type="ECO:0000313" key="2">
    <source>
        <dbReference type="EMBL" id="KAJ1157390.1"/>
    </source>
</evidence>
<reference evidence="2" key="1">
    <citation type="journal article" date="2022" name="bioRxiv">
        <title>Sequencing and chromosome-scale assembly of the giantPleurodeles waltlgenome.</title>
        <authorList>
            <person name="Brown T."/>
            <person name="Elewa A."/>
            <person name="Iarovenko S."/>
            <person name="Subramanian E."/>
            <person name="Araus A.J."/>
            <person name="Petzold A."/>
            <person name="Susuki M."/>
            <person name="Suzuki K.-i.T."/>
            <person name="Hayashi T."/>
            <person name="Toyoda A."/>
            <person name="Oliveira C."/>
            <person name="Osipova E."/>
            <person name="Leigh N.D."/>
            <person name="Simon A."/>
            <person name="Yun M.H."/>
        </authorList>
    </citation>
    <scope>NUCLEOTIDE SEQUENCE</scope>
    <source>
        <strain evidence="2">20211129_DDA</strain>
        <tissue evidence="2">Liver</tissue>
    </source>
</reference>
<dbReference type="Proteomes" id="UP001066276">
    <property type="component" value="Chromosome 5"/>
</dbReference>
<organism evidence="2 3">
    <name type="scientific">Pleurodeles waltl</name>
    <name type="common">Iberian ribbed newt</name>
    <dbReference type="NCBI Taxonomy" id="8319"/>
    <lineage>
        <taxon>Eukaryota</taxon>
        <taxon>Metazoa</taxon>
        <taxon>Chordata</taxon>
        <taxon>Craniata</taxon>
        <taxon>Vertebrata</taxon>
        <taxon>Euteleostomi</taxon>
        <taxon>Amphibia</taxon>
        <taxon>Batrachia</taxon>
        <taxon>Caudata</taxon>
        <taxon>Salamandroidea</taxon>
        <taxon>Salamandridae</taxon>
        <taxon>Pleurodelinae</taxon>
        <taxon>Pleurodeles</taxon>
    </lineage>
</organism>
<gene>
    <name evidence="2" type="ORF">NDU88_010103</name>
</gene>
<evidence type="ECO:0000313" key="3">
    <source>
        <dbReference type="Proteomes" id="UP001066276"/>
    </source>
</evidence>
<sequence length="82" mass="8843">MPVQRPGLPEHWEGVATFGLPGSPASLLSSRGPSPGRDPHHCPEQAPLALLPVLRSLLRALRSFLWAGVPIPRLPSPRWGLS</sequence>
<feature type="region of interest" description="Disordered" evidence="1">
    <location>
        <begin position="23"/>
        <end position="43"/>
    </location>
</feature>
<comment type="caution">
    <text evidence="2">The sequence shown here is derived from an EMBL/GenBank/DDBJ whole genome shotgun (WGS) entry which is preliminary data.</text>
</comment>
<proteinExistence type="predicted"/>
<name>A0AAV7S0W9_PLEWA</name>
<keyword evidence="3" id="KW-1185">Reference proteome</keyword>
<dbReference type="EMBL" id="JANPWB010000009">
    <property type="protein sequence ID" value="KAJ1157390.1"/>
    <property type="molecule type" value="Genomic_DNA"/>
</dbReference>
<accession>A0AAV7S0W9</accession>
<protein>
    <submittedName>
        <fullName evidence="2">Uncharacterized protein</fullName>
    </submittedName>
</protein>
<feature type="compositionally biased region" description="Low complexity" evidence="1">
    <location>
        <begin position="23"/>
        <end position="35"/>
    </location>
</feature>
<dbReference type="AlphaFoldDB" id="A0AAV7S0W9"/>